<comment type="caution">
    <text evidence="1">The sequence shown here is derived from an EMBL/GenBank/DDBJ whole genome shotgun (WGS) entry which is preliminary data.</text>
</comment>
<organism evidence="1 2">
    <name type="scientific">Carya illinoinensis</name>
    <name type="common">Pecan</name>
    <dbReference type="NCBI Taxonomy" id="32201"/>
    <lineage>
        <taxon>Eukaryota</taxon>
        <taxon>Viridiplantae</taxon>
        <taxon>Streptophyta</taxon>
        <taxon>Embryophyta</taxon>
        <taxon>Tracheophyta</taxon>
        <taxon>Spermatophyta</taxon>
        <taxon>Magnoliopsida</taxon>
        <taxon>eudicotyledons</taxon>
        <taxon>Gunneridae</taxon>
        <taxon>Pentapetalae</taxon>
        <taxon>rosids</taxon>
        <taxon>fabids</taxon>
        <taxon>Fagales</taxon>
        <taxon>Juglandaceae</taxon>
        <taxon>Carya</taxon>
    </lineage>
</organism>
<dbReference type="AlphaFoldDB" id="A0A8T1QCI0"/>
<reference evidence="1" key="1">
    <citation type="submission" date="2020-12" db="EMBL/GenBank/DDBJ databases">
        <title>WGS assembly of Carya illinoinensis cv. Pawnee.</title>
        <authorList>
            <person name="Platts A."/>
            <person name="Shu S."/>
            <person name="Wright S."/>
            <person name="Barry K."/>
            <person name="Edger P."/>
            <person name="Pires J.C."/>
            <person name="Schmutz J."/>
        </authorList>
    </citation>
    <scope>NUCLEOTIDE SEQUENCE</scope>
    <source>
        <tissue evidence="1">Leaf</tissue>
    </source>
</reference>
<proteinExistence type="predicted"/>
<accession>A0A8T1QCI0</accession>
<protein>
    <submittedName>
        <fullName evidence="1">Uncharacterized protein</fullName>
    </submittedName>
</protein>
<name>A0A8T1QCI0_CARIL</name>
<keyword evidence="2" id="KW-1185">Reference proteome</keyword>
<dbReference type="PANTHER" id="PTHR34222:SF95">
    <property type="entry name" value="RRNA 2'-O-METHYLTRANSFERASE FIBRILLARIN-LIKE ISOFORM X1"/>
    <property type="match status" value="1"/>
</dbReference>
<sequence>MYSGAGNITRIYELCKQFFVLEHNVLGLEEYYSQVMGICEELKMYQLVTSDVPSMLKQREDFNIVRFLVGLKPEYESVRSQILASPKLPSFPDVFSRL</sequence>
<dbReference type="Proteomes" id="UP000811609">
    <property type="component" value="Chromosome 6"/>
</dbReference>
<gene>
    <name evidence="1" type="ORF">CIPAW_06G151000</name>
</gene>
<evidence type="ECO:0000313" key="2">
    <source>
        <dbReference type="Proteomes" id="UP000811609"/>
    </source>
</evidence>
<dbReference type="PANTHER" id="PTHR34222">
    <property type="entry name" value="GAG_PRE-INTEGRS DOMAIN-CONTAINING PROTEIN"/>
    <property type="match status" value="1"/>
</dbReference>
<evidence type="ECO:0000313" key="1">
    <source>
        <dbReference type="EMBL" id="KAG6651974.1"/>
    </source>
</evidence>
<dbReference type="EMBL" id="CM031814">
    <property type="protein sequence ID" value="KAG6651974.1"/>
    <property type="molecule type" value="Genomic_DNA"/>
</dbReference>